<dbReference type="RefSeq" id="WP_072693176.1">
    <property type="nucleotide sequence ID" value="NZ_FOSJ01000044.1"/>
</dbReference>
<feature type="transmembrane region" description="Helical" evidence="9">
    <location>
        <begin position="30"/>
        <end position="55"/>
    </location>
</feature>
<protein>
    <recommendedName>
        <fullName evidence="8">Permease IIC component</fullName>
    </recommendedName>
</protein>
<name>A0A1I4A7B3_9LACT</name>
<feature type="transmembrane region" description="Helical" evidence="9">
    <location>
        <begin position="185"/>
        <end position="209"/>
    </location>
</feature>
<evidence type="ECO:0000256" key="9">
    <source>
        <dbReference type="SAM" id="Phobius"/>
    </source>
</evidence>
<dbReference type="InterPro" id="IPR051088">
    <property type="entry name" value="PTS_Sugar-EIIC/EIIB"/>
</dbReference>
<dbReference type="PANTHER" id="PTHR33989:SF10">
    <property type="entry name" value="PERMEASE IIC COMPONENT"/>
    <property type="match status" value="1"/>
</dbReference>
<keyword evidence="2 8" id="KW-0813">Transport</keyword>
<evidence type="ECO:0000256" key="8">
    <source>
        <dbReference type="PIRNR" id="PIRNR006351"/>
    </source>
</evidence>
<evidence type="ECO:0000256" key="4">
    <source>
        <dbReference type="ARBA" id="ARBA00022597"/>
    </source>
</evidence>
<keyword evidence="6 9" id="KW-1133">Transmembrane helix</keyword>
<dbReference type="GO" id="GO:1901264">
    <property type="term" value="P:carbohydrate derivative transport"/>
    <property type="evidence" value="ECO:0007669"/>
    <property type="project" value="TreeGrafter"/>
</dbReference>
<dbReference type="STRING" id="258723.GCA_900169305_01086"/>
<dbReference type="PANTHER" id="PTHR33989">
    <property type="match status" value="1"/>
</dbReference>
<dbReference type="AlphaFoldDB" id="A0A1I4A7B3"/>
<feature type="transmembrane region" description="Helical" evidence="9">
    <location>
        <begin position="67"/>
        <end position="89"/>
    </location>
</feature>
<dbReference type="OrthoDB" id="1550290at2"/>
<dbReference type="EMBL" id="FOSJ01000044">
    <property type="protein sequence ID" value="SFK52312.1"/>
    <property type="molecule type" value="Genomic_DNA"/>
</dbReference>
<comment type="subcellular location">
    <subcellularLocation>
        <location evidence="1">Cell membrane</location>
        <topology evidence="1">Multi-pass membrane protein</topology>
    </subcellularLocation>
</comment>
<keyword evidence="3 8" id="KW-1003">Cell membrane</keyword>
<dbReference type="GO" id="GO:0009401">
    <property type="term" value="P:phosphoenolpyruvate-dependent sugar phosphotransferase system"/>
    <property type="evidence" value="ECO:0007669"/>
    <property type="project" value="InterPro"/>
</dbReference>
<evidence type="ECO:0000313" key="12">
    <source>
        <dbReference type="Proteomes" id="UP000199589"/>
    </source>
</evidence>
<dbReference type="InterPro" id="IPR004796">
    <property type="entry name" value="PTS_IIC_cello"/>
</dbReference>
<dbReference type="NCBIfam" id="TIGR00410">
    <property type="entry name" value="lacE"/>
    <property type="match status" value="1"/>
</dbReference>
<feature type="transmembrane region" description="Helical" evidence="9">
    <location>
        <begin position="353"/>
        <end position="378"/>
    </location>
</feature>
<dbReference type="GO" id="GO:0008982">
    <property type="term" value="F:protein-N(PI)-phosphohistidine-sugar phosphotransferase activity"/>
    <property type="evidence" value="ECO:0007669"/>
    <property type="project" value="UniProtKB-UniRule"/>
</dbReference>
<evidence type="ECO:0000256" key="2">
    <source>
        <dbReference type="ARBA" id="ARBA00022448"/>
    </source>
</evidence>
<dbReference type="PROSITE" id="PS51105">
    <property type="entry name" value="PTS_EIIC_TYPE_3"/>
    <property type="match status" value="1"/>
</dbReference>
<dbReference type="Proteomes" id="UP000199589">
    <property type="component" value="Unassembled WGS sequence"/>
</dbReference>
<evidence type="ECO:0000256" key="7">
    <source>
        <dbReference type="ARBA" id="ARBA00023136"/>
    </source>
</evidence>
<feature type="domain" description="PTS EIIC type-3" evidence="10">
    <location>
        <begin position="7"/>
        <end position="418"/>
    </location>
</feature>
<keyword evidence="5 9" id="KW-0812">Transmembrane</keyword>
<keyword evidence="12" id="KW-1185">Reference proteome</keyword>
<feature type="transmembrane region" description="Helical" evidence="9">
    <location>
        <begin position="289"/>
        <end position="313"/>
    </location>
</feature>
<evidence type="ECO:0000256" key="6">
    <source>
        <dbReference type="ARBA" id="ARBA00022989"/>
    </source>
</evidence>
<organism evidence="11 12">
    <name type="scientific">Marinilactibacillus piezotolerans</name>
    <dbReference type="NCBI Taxonomy" id="258723"/>
    <lineage>
        <taxon>Bacteria</taxon>
        <taxon>Bacillati</taxon>
        <taxon>Bacillota</taxon>
        <taxon>Bacilli</taxon>
        <taxon>Lactobacillales</taxon>
        <taxon>Carnobacteriaceae</taxon>
        <taxon>Marinilactibacillus</taxon>
    </lineage>
</organism>
<sequence>MKNKNSFTDRFTMFAVKLGNQVHLRSLRDAFAVIIPFFILAGLAVLINNVVFPWLFTGDTLEKLKVWGNVITNGTLNLASLLVAPMIGYSLSKNKGFKNPLAAAAISIGSLIIMMPISIPMTAVESGESMLVSGGLTYGNLGTSGMFSGIIIGLLATEIFVRISGVKRLQINLGEGVPPAVSKSFTVMLPTMITLSLFGIISAILLTIFDTNLIDLITTLIQEPLRAINTSLIGTVIIYSFSNFLFTIGIHQTVVNGAILDPLTLQNMNENMLAFNGGEEAPNIITNSFVSSFGMIGGTGSTIALMLAIFLFAKLKSSKDVASISFAPGVFNINEPIIFGYPIVFNLPMMIPFVLLPALGIIFAYFCTALGFINRSVIMVPWTTPPLMNAYLTTAGDWRAVIVQLIIIVFGVFLYLPFIKVSERVSKAQADAEEV</sequence>
<evidence type="ECO:0000313" key="11">
    <source>
        <dbReference type="EMBL" id="SFK52312.1"/>
    </source>
</evidence>
<keyword evidence="4 8" id="KW-0762">Sugar transport</keyword>
<accession>A0A1I4A7B3</accession>
<dbReference type="GO" id="GO:0005886">
    <property type="term" value="C:plasma membrane"/>
    <property type="evidence" value="ECO:0007669"/>
    <property type="project" value="UniProtKB-SubCell"/>
</dbReference>
<gene>
    <name evidence="11" type="ORF">SAMN04488569_104421</name>
</gene>
<feature type="transmembrane region" description="Helical" evidence="9">
    <location>
        <begin position="398"/>
        <end position="418"/>
    </location>
</feature>
<evidence type="ECO:0000259" key="10">
    <source>
        <dbReference type="PROSITE" id="PS51105"/>
    </source>
</evidence>
<feature type="transmembrane region" description="Helical" evidence="9">
    <location>
        <begin position="101"/>
        <end position="124"/>
    </location>
</feature>
<evidence type="ECO:0000256" key="3">
    <source>
        <dbReference type="ARBA" id="ARBA00022475"/>
    </source>
</evidence>
<evidence type="ECO:0000256" key="1">
    <source>
        <dbReference type="ARBA" id="ARBA00004651"/>
    </source>
</evidence>
<proteinExistence type="predicted"/>
<reference evidence="12" key="1">
    <citation type="submission" date="2016-10" db="EMBL/GenBank/DDBJ databases">
        <authorList>
            <person name="Varghese N."/>
            <person name="Submissions S."/>
        </authorList>
    </citation>
    <scope>NUCLEOTIDE SEQUENCE [LARGE SCALE GENOMIC DNA]</scope>
    <source>
        <strain evidence="12">DSM 16108</strain>
    </source>
</reference>
<evidence type="ECO:0000256" key="5">
    <source>
        <dbReference type="ARBA" id="ARBA00022692"/>
    </source>
</evidence>
<dbReference type="PIRSF" id="PIRSF006351">
    <property type="entry name" value="PTS_EIIC-Cellobiose"/>
    <property type="match status" value="1"/>
</dbReference>
<comment type="function">
    <text evidence="8">The phosphoenolpyruvate-dependent sugar phosphotransferase system (PTS), a major carbohydrate active -transport system, catalyzes the phosphorylation of incoming sugar substrates concomitant with their translocation across the cell membrane.</text>
</comment>
<dbReference type="InterPro" id="IPR004501">
    <property type="entry name" value="PTS_EIIC_3"/>
</dbReference>
<keyword evidence="7 8" id="KW-0472">Membrane</keyword>
<feature type="transmembrane region" description="Helical" evidence="9">
    <location>
        <begin position="144"/>
        <end position="164"/>
    </location>
</feature>
<dbReference type="Pfam" id="PF02378">
    <property type="entry name" value="PTS_EIIC"/>
    <property type="match status" value="1"/>
</dbReference>
<dbReference type="InterPro" id="IPR003352">
    <property type="entry name" value="PTS_EIIC"/>
</dbReference>